<name>A0AB73IFZ1_9BURK</name>
<feature type="compositionally biased region" description="Basic and acidic residues" evidence="1">
    <location>
        <begin position="137"/>
        <end position="154"/>
    </location>
</feature>
<reference evidence="2" key="1">
    <citation type="submission" date="2023-07" db="EMBL/GenBank/DDBJ databases">
        <title>Sorghum-associated microbial communities from plants grown in Nebraska, USA.</title>
        <authorList>
            <person name="Schachtman D."/>
        </authorList>
    </citation>
    <scope>NUCLEOTIDE SEQUENCE</scope>
    <source>
        <strain evidence="2">DS1061</strain>
    </source>
</reference>
<dbReference type="AlphaFoldDB" id="A0AB73IFZ1"/>
<organism evidence="2 3">
    <name type="scientific">Paraburkholderia caledonica</name>
    <dbReference type="NCBI Taxonomy" id="134536"/>
    <lineage>
        <taxon>Bacteria</taxon>
        <taxon>Pseudomonadati</taxon>
        <taxon>Pseudomonadota</taxon>
        <taxon>Betaproteobacteria</taxon>
        <taxon>Burkholderiales</taxon>
        <taxon>Burkholderiaceae</taxon>
        <taxon>Paraburkholderia</taxon>
    </lineage>
</organism>
<evidence type="ECO:0000313" key="2">
    <source>
        <dbReference type="EMBL" id="MDP9648916.1"/>
    </source>
</evidence>
<accession>A0AB73IFZ1</accession>
<evidence type="ECO:0000256" key="1">
    <source>
        <dbReference type="SAM" id="MobiDB-lite"/>
    </source>
</evidence>
<feature type="region of interest" description="Disordered" evidence="1">
    <location>
        <begin position="90"/>
        <end position="180"/>
    </location>
</feature>
<evidence type="ECO:0000313" key="3">
    <source>
        <dbReference type="Proteomes" id="UP001229486"/>
    </source>
</evidence>
<sequence length="180" mass="19352">MPKTSASPFALAERAIISLYDGGVLSPAVLERLLAVFAQENTDWDTKPSQRTVDGRSLHEVVVLTMLPGESLRSASKSFLSVIEHIAGVSRTENPASAAADVDDHEEESADQDDESAELAQQLSGSARASRRGRAANVRDKAKDTAKNKERDSDSPTQQPKRTAAFNPLLNAAAPRKSKN</sequence>
<dbReference type="Proteomes" id="UP001229486">
    <property type="component" value="Unassembled WGS sequence"/>
</dbReference>
<feature type="compositionally biased region" description="Low complexity" evidence="1">
    <location>
        <begin position="164"/>
        <end position="180"/>
    </location>
</feature>
<proteinExistence type="predicted"/>
<comment type="caution">
    <text evidence="2">The sequence shown here is derived from an EMBL/GenBank/DDBJ whole genome shotgun (WGS) entry which is preliminary data.</text>
</comment>
<feature type="compositionally biased region" description="Low complexity" evidence="1">
    <location>
        <begin position="118"/>
        <end position="128"/>
    </location>
</feature>
<gene>
    <name evidence="2" type="ORF">J2793_004382</name>
</gene>
<dbReference type="RefSeq" id="WP_087753797.1">
    <property type="nucleotide sequence ID" value="NZ_JAURTK010000005.1"/>
</dbReference>
<feature type="compositionally biased region" description="Acidic residues" evidence="1">
    <location>
        <begin position="101"/>
        <end position="117"/>
    </location>
</feature>
<protein>
    <submittedName>
        <fullName evidence="2">Uncharacterized protein</fullName>
    </submittedName>
</protein>
<dbReference type="EMBL" id="JAURTK010000005">
    <property type="protein sequence ID" value="MDP9648916.1"/>
    <property type="molecule type" value="Genomic_DNA"/>
</dbReference>